<dbReference type="EMBL" id="CAICTM010001512">
    <property type="protein sequence ID" value="CAB9524255.1"/>
    <property type="molecule type" value="Genomic_DNA"/>
</dbReference>
<sequence>MSANPNGNLMDSNMDDAQFFNGAHMSEDWYHGHKVVAMPSSAFGGLSIREVVSSRNEIMNESNATNNSSNQRPRRSTSLGRQPVRPGRDIIQDVYDRMGVSYSRPINNYESSNANSHPGSSNNGSVYDDVPPPVSSSTLQTQPSFIESDYTANNSTINNYSTPPPSSRSSTSGGGKMKDKFSGRYRAAAAATTRSTPDRPRTRPPDRGRMTEPRGRTAEPDSQESEGRRRARSLSRGLSVRGLWPPPKDNQPSVEDDSPVMQHQPPQSKGIPVGHTSERYSQPVPQQQPQPPPASLHPQILNSPTSERPKSPIKRSHSFDARPQYGGGHRSTVVAGVPNSLMHHQYHNSKMRSPQTTVPSLEATNPSVPDANMRDEKKENDDRSTESPPLEETPSKPKTMPSIKDRISSFGGKSPGTSSSSQRNPRRNTVGGAISGIYMKSAAPPPPKVDIYNQTNRIANDDPSAPSQYLPDDNPNSFDDNNQDGPTMDNTAEDYPTQQPSEPSSAEAKYMRPSQMVMSKKAASSRQSAAGSARSSIASSYLSGIQSSGTTRNPFPAAPMSDISTNSNNQYADDSAIPTSGQLDDEKSEGGKSSLSYGADQDRRSKNSVWRKAAAASYANHVATKGMESSGANAVAAAVPNIPQGNISANAANSTGLSVETIERMVDERVQIQLREVEARMEGLLRRWMDQMNNKITTRLDAMEASIKESMSDSFPRHEI</sequence>
<accession>A0A9N8ET53</accession>
<evidence type="ECO:0000313" key="2">
    <source>
        <dbReference type="EMBL" id="CAB9524255.1"/>
    </source>
</evidence>
<feature type="compositionally biased region" description="Low complexity" evidence="1">
    <location>
        <begin position="519"/>
        <end position="548"/>
    </location>
</feature>
<feature type="compositionally biased region" description="Polar residues" evidence="1">
    <location>
        <begin position="106"/>
        <end position="125"/>
    </location>
</feature>
<gene>
    <name evidence="2" type="ORF">SEMRO_1514_G278860.1</name>
</gene>
<feature type="compositionally biased region" description="Polar residues" evidence="1">
    <location>
        <begin position="61"/>
        <end position="80"/>
    </location>
</feature>
<reference evidence="2" key="1">
    <citation type="submission" date="2020-06" db="EMBL/GenBank/DDBJ databases">
        <authorList>
            <consortium name="Plant Systems Biology data submission"/>
        </authorList>
    </citation>
    <scope>NUCLEOTIDE SEQUENCE</scope>
    <source>
        <strain evidence="2">D6</strain>
    </source>
</reference>
<feature type="compositionally biased region" description="Polar residues" evidence="1">
    <location>
        <begin position="135"/>
        <end position="160"/>
    </location>
</feature>
<feature type="compositionally biased region" description="Polar residues" evidence="1">
    <location>
        <begin position="351"/>
        <end position="367"/>
    </location>
</feature>
<dbReference type="Proteomes" id="UP001153069">
    <property type="component" value="Unassembled WGS sequence"/>
</dbReference>
<feature type="compositionally biased region" description="Low complexity" evidence="1">
    <location>
        <begin position="234"/>
        <end position="243"/>
    </location>
</feature>
<proteinExistence type="predicted"/>
<comment type="caution">
    <text evidence="2">The sequence shown here is derived from an EMBL/GenBank/DDBJ whole genome shotgun (WGS) entry which is preliminary data.</text>
</comment>
<name>A0A9N8ET53_9STRA</name>
<feature type="region of interest" description="Disordered" evidence="1">
    <location>
        <begin position="61"/>
        <end position="90"/>
    </location>
</feature>
<feature type="region of interest" description="Disordered" evidence="1">
    <location>
        <begin position="106"/>
        <end position="606"/>
    </location>
</feature>
<feature type="compositionally biased region" description="Basic and acidic residues" evidence="1">
    <location>
        <begin position="196"/>
        <end position="219"/>
    </location>
</feature>
<feature type="compositionally biased region" description="Low complexity" evidence="1">
    <location>
        <begin position="184"/>
        <end position="195"/>
    </location>
</feature>
<keyword evidence="3" id="KW-1185">Reference proteome</keyword>
<feature type="compositionally biased region" description="Basic and acidic residues" evidence="1">
    <location>
        <begin position="372"/>
        <end position="385"/>
    </location>
</feature>
<evidence type="ECO:0000256" key="1">
    <source>
        <dbReference type="SAM" id="MobiDB-lite"/>
    </source>
</evidence>
<organism evidence="2 3">
    <name type="scientific">Seminavis robusta</name>
    <dbReference type="NCBI Taxonomy" id="568900"/>
    <lineage>
        <taxon>Eukaryota</taxon>
        <taxon>Sar</taxon>
        <taxon>Stramenopiles</taxon>
        <taxon>Ochrophyta</taxon>
        <taxon>Bacillariophyta</taxon>
        <taxon>Bacillariophyceae</taxon>
        <taxon>Bacillariophycidae</taxon>
        <taxon>Naviculales</taxon>
        <taxon>Naviculaceae</taxon>
        <taxon>Seminavis</taxon>
    </lineage>
</organism>
<feature type="compositionally biased region" description="Low complexity" evidence="1">
    <location>
        <begin position="472"/>
        <end position="484"/>
    </location>
</feature>
<evidence type="ECO:0000313" key="3">
    <source>
        <dbReference type="Proteomes" id="UP001153069"/>
    </source>
</evidence>
<feature type="compositionally biased region" description="Polar residues" evidence="1">
    <location>
        <begin position="562"/>
        <end position="582"/>
    </location>
</feature>
<feature type="compositionally biased region" description="Pro residues" evidence="1">
    <location>
        <begin position="286"/>
        <end position="295"/>
    </location>
</feature>
<protein>
    <submittedName>
        <fullName evidence="2">Uncharacterized protein</fullName>
    </submittedName>
</protein>
<dbReference type="AlphaFoldDB" id="A0A9N8ET53"/>